<dbReference type="Proteomes" id="UP000019132">
    <property type="component" value="Unassembled WGS sequence"/>
</dbReference>
<dbReference type="GO" id="GO:0006744">
    <property type="term" value="P:ubiquinone biosynthetic process"/>
    <property type="evidence" value="ECO:0007669"/>
    <property type="project" value="TreeGrafter"/>
</dbReference>
<evidence type="ECO:0000256" key="1">
    <source>
        <dbReference type="ARBA" id="ARBA00022630"/>
    </source>
</evidence>
<dbReference type="PANTHER" id="PTHR43004:SF6">
    <property type="entry name" value="FAD_NAD(P)-BINDING OXIDOREDUCTASE FAMILY PROTEIN"/>
    <property type="match status" value="1"/>
</dbReference>
<dbReference type="STRING" id="431595.K3X1A5"/>
<dbReference type="Gene3D" id="3.40.30.120">
    <property type="match status" value="1"/>
</dbReference>
<reference evidence="5" key="2">
    <citation type="submission" date="2010-04" db="EMBL/GenBank/DDBJ databases">
        <authorList>
            <person name="Buell R."/>
            <person name="Hamilton J."/>
            <person name="Hostetler J."/>
        </authorList>
    </citation>
    <scope>NUCLEOTIDE SEQUENCE [LARGE SCALE GENOMIC DNA]</scope>
    <source>
        <strain evidence="5">DAOM:BR144</strain>
    </source>
</reference>
<reference evidence="4" key="3">
    <citation type="submission" date="2015-02" db="UniProtKB">
        <authorList>
            <consortium name="EnsemblProtists"/>
        </authorList>
    </citation>
    <scope>IDENTIFICATION</scope>
    <source>
        <strain evidence="4">DAOM BR144</strain>
    </source>
</reference>
<keyword evidence="1" id="KW-0285">Flavoprotein</keyword>
<dbReference type="SUPFAM" id="SSF51905">
    <property type="entry name" value="FAD/NAD(P)-binding domain"/>
    <property type="match status" value="1"/>
</dbReference>
<keyword evidence="2" id="KW-0274">FAD</keyword>
<proteinExistence type="predicted"/>
<evidence type="ECO:0000256" key="2">
    <source>
        <dbReference type="ARBA" id="ARBA00022827"/>
    </source>
</evidence>
<dbReference type="Gene3D" id="3.30.9.10">
    <property type="entry name" value="D-Amino Acid Oxidase, subunit A, domain 2"/>
    <property type="match status" value="1"/>
</dbReference>
<name>K3X1A5_GLOUD</name>
<sequence>MLLRMQRQQLTLRRYSSINAKAAASSAAPRVLVVGGGPVGLAIGYMLENVFGVRTRIVERQTQPTTHPQAHFLNLRTMEVLQTAMPGFHDQLLAHAAPSELWRDYIYSTGVGKAREFARIDQFGPCIPRASDSAASLLAALDSISPTQFLHFPQNRFEAMLSEFLAQSGMHVERGVELVDLKVADGDGVNVKLRNTRGNEFEQAHFDYVIGADGAHSLVRQLCGIDMAGALNLQSIANVHFTSRALSAAAKENPAMLYFVFNADVIGVLIAHDLKHDEWVFQIPYFPPQERLDLDFSAEKCHELIRHVLPLHQRDRVAADDATILSVGQWRMSARVAKQYDVQRKVFLIGDAAHQFPPAGGLGMNTGIQDAHNLAWKLALEIQQQQQNDAPTRVNMSTLLRSYETERQHIAKLNTQLSLRNVERTMKIPNALNVSHNNAKLLAKLVNSPPLKYLPLSMQRDFIQNIMKVGKAPLGLLDATSNVIGDHMRRQVQRIVEARTSLGMLFYHFDIGFSYKESEWGPRAKQLMQDPALDQSALFEPLRSGTSDRNGIFAPEFQVGVRFPHFWVSQQEETPEGRISTLSLVPQSMEGLENKQVLYALVVDAAKWRNDGNAMKHLRDTQNESILKHVTLVLLKSKEDNKVQVEPSSCFASVASWCIASNDDFSRRKWEEFTDRHAAALIRPDGHIGFMWDAVPQTTANVVDAIQRSFDLH</sequence>
<dbReference type="InterPro" id="IPR050641">
    <property type="entry name" value="RIFMO-like"/>
</dbReference>
<evidence type="ECO:0000313" key="5">
    <source>
        <dbReference type="Proteomes" id="UP000019132"/>
    </source>
</evidence>
<protein>
    <recommendedName>
        <fullName evidence="3">FAD-binding domain-containing protein</fullName>
    </recommendedName>
</protein>
<dbReference type="PANTHER" id="PTHR43004">
    <property type="entry name" value="TRK SYSTEM POTASSIUM UPTAKE PROTEIN"/>
    <property type="match status" value="1"/>
</dbReference>
<dbReference type="HOGENOM" id="CLU_009665_14_1_1"/>
<dbReference type="EnsemblProtists" id="PYU1_T011004">
    <property type="protein sequence ID" value="PYU1_T011004"/>
    <property type="gene ID" value="PYU1_G010980"/>
</dbReference>
<dbReference type="GO" id="GO:0071949">
    <property type="term" value="F:FAD binding"/>
    <property type="evidence" value="ECO:0007669"/>
    <property type="project" value="InterPro"/>
</dbReference>
<dbReference type="PRINTS" id="PR00420">
    <property type="entry name" value="RNGMNOXGNASE"/>
</dbReference>
<evidence type="ECO:0000259" key="3">
    <source>
        <dbReference type="Pfam" id="PF01494"/>
    </source>
</evidence>
<dbReference type="InterPro" id="IPR036188">
    <property type="entry name" value="FAD/NAD-bd_sf"/>
</dbReference>
<dbReference type="Pfam" id="PF01494">
    <property type="entry name" value="FAD_binding_3"/>
    <property type="match status" value="1"/>
</dbReference>
<dbReference type="GO" id="GO:0016709">
    <property type="term" value="F:oxidoreductase activity, acting on paired donors, with incorporation or reduction of molecular oxygen, NAD(P)H as one donor, and incorporation of one atom of oxygen"/>
    <property type="evidence" value="ECO:0007669"/>
    <property type="project" value="UniProtKB-ARBA"/>
</dbReference>
<dbReference type="GO" id="GO:0005739">
    <property type="term" value="C:mitochondrion"/>
    <property type="evidence" value="ECO:0007669"/>
    <property type="project" value="TreeGrafter"/>
</dbReference>
<accession>K3X1A5</accession>
<reference evidence="5" key="1">
    <citation type="journal article" date="2010" name="Genome Biol.">
        <title>Genome sequence of the necrotrophic plant pathogen Pythium ultimum reveals original pathogenicity mechanisms and effector repertoire.</title>
        <authorList>
            <person name="Levesque C.A."/>
            <person name="Brouwer H."/>
            <person name="Cano L."/>
            <person name="Hamilton J.P."/>
            <person name="Holt C."/>
            <person name="Huitema E."/>
            <person name="Raffaele S."/>
            <person name="Robideau G.P."/>
            <person name="Thines M."/>
            <person name="Win J."/>
            <person name="Zerillo M.M."/>
            <person name="Beakes G.W."/>
            <person name="Boore J.L."/>
            <person name="Busam D."/>
            <person name="Dumas B."/>
            <person name="Ferriera S."/>
            <person name="Fuerstenberg S.I."/>
            <person name="Gachon C.M."/>
            <person name="Gaulin E."/>
            <person name="Govers F."/>
            <person name="Grenville-Briggs L."/>
            <person name="Horner N."/>
            <person name="Hostetler J."/>
            <person name="Jiang R.H."/>
            <person name="Johnson J."/>
            <person name="Krajaejun T."/>
            <person name="Lin H."/>
            <person name="Meijer H.J."/>
            <person name="Moore B."/>
            <person name="Morris P."/>
            <person name="Phuntmart V."/>
            <person name="Puiu D."/>
            <person name="Shetty J."/>
            <person name="Stajich J.E."/>
            <person name="Tripathy S."/>
            <person name="Wawra S."/>
            <person name="van West P."/>
            <person name="Whitty B.R."/>
            <person name="Coutinho P.M."/>
            <person name="Henrissat B."/>
            <person name="Martin F."/>
            <person name="Thomas P.D."/>
            <person name="Tyler B.M."/>
            <person name="De Vries R.P."/>
            <person name="Kamoun S."/>
            <person name="Yandell M."/>
            <person name="Tisserat N."/>
            <person name="Buell C.R."/>
        </authorList>
    </citation>
    <scope>NUCLEOTIDE SEQUENCE</scope>
    <source>
        <strain evidence="5">DAOM:BR144</strain>
    </source>
</reference>
<dbReference type="AlphaFoldDB" id="K3X1A5"/>
<dbReference type="InParanoid" id="K3X1A5"/>
<keyword evidence="5" id="KW-1185">Reference proteome</keyword>
<dbReference type="OMA" id="LWRDYIY"/>
<evidence type="ECO:0000313" key="4">
    <source>
        <dbReference type="EnsemblProtists" id="PYU1_T011004"/>
    </source>
</evidence>
<dbReference type="EMBL" id="GL376590">
    <property type="status" value="NOT_ANNOTATED_CDS"/>
    <property type="molecule type" value="Genomic_DNA"/>
</dbReference>
<dbReference type="InterPro" id="IPR002938">
    <property type="entry name" value="FAD-bd"/>
</dbReference>
<organism evidence="4 5">
    <name type="scientific">Globisporangium ultimum (strain ATCC 200006 / CBS 805.95 / DAOM BR144)</name>
    <name type="common">Pythium ultimum</name>
    <dbReference type="NCBI Taxonomy" id="431595"/>
    <lineage>
        <taxon>Eukaryota</taxon>
        <taxon>Sar</taxon>
        <taxon>Stramenopiles</taxon>
        <taxon>Oomycota</taxon>
        <taxon>Peronosporomycetes</taxon>
        <taxon>Pythiales</taxon>
        <taxon>Pythiaceae</taxon>
        <taxon>Globisporangium</taxon>
    </lineage>
</organism>
<dbReference type="Gene3D" id="3.50.50.60">
    <property type="entry name" value="FAD/NAD(P)-binding domain"/>
    <property type="match status" value="1"/>
</dbReference>
<dbReference type="eggNOG" id="KOG3855">
    <property type="taxonomic scope" value="Eukaryota"/>
</dbReference>
<dbReference type="VEuPathDB" id="FungiDB:PYU1_G010980"/>
<feature type="domain" description="FAD-binding" evidence="3">
    <location>
        <begin position="31"/>
        <end position="416"/>
    </location>
</feature>